<protein>
    <submittedName>
        <fullName evidence="2">Uncharacterized protein</fullName>
    </submittedName>
</protein>
<dbReference type="Proteomes" id="UP001279734">
    <property type="component" value="Unassembled WGS sequence"/>
</dbReference>
<proteinExistence type="predicted"/>
<evidence type="ECO:0000313" key="3">
    <source>
        <dbReference type="Proteomes" id="UP001279734"/>
    </source>
</evidence>
<comment type="caution">
    <text evidence="2">The sequence shown here is derived from an EMBL/GenBank/DDBJ whole genome shotgun (WGS) entry which is preliminary data.</text>
</comment>
<accession>A0AAD3T7S9</accession>
<keyword evidence="3" id="KW-1185">Reference proteome</keyword>
<dbReference type="EMBL" id="BSYO01000026">
    <property type="protein sequence ID" value="GMH23586.1"/>
    <property type="molecule type" value="Genomic_DNA"/>
</dbReference>
<organism evidence="2 3">
    <name type="scientific">Nepenthes gracilis</name>
    <name type="common">Slender pitcher plant</name>
    <dbReference type="NCBI Taxonomy" id="150966"/>
    <lineage>
        <taxon>Eukaryota</taxon>
        <taxon>Viridiplantae</taxon>
        <taxon>Streptophyta</taxon>
        <taxon>Embryophyta</taxon>
        <taxon>Tracheophyta</taxon>
        <taxon>Spermatophyta</taxon>
        <taxon>Magnoliopsida</taxon>
        <taxon>eudicotyledons</taxon>
        <taxon>Gunneridae</taxon>
        <taxon>Pentapetalae</taxon>
        <taxon>Caryophyllales</taxon>
        <taxon>Nepenthaceae</taxon>
        <taxon>Nepenthes</taxon>
    </lineage>
</organism>
<dbReference type="AlphaFoldDB" id="A0AAD3T7S9"/>
<name>A0AAD3T7S9_NEPGR</name>
<feature type="region of interest" description="Disordered" evidence="1">
    <location>
        <begin position="1"/>
        <end position="42"/>
    </location>
</feature>
<gene>
    <name evidence="2" type="ORF">Nepgr_025429</name>
</gene>
<evidence type="ECO:0000256" key="1">
    <source>
        <dbReference type="SAM" id="MobiDB-lite"/>
    </source>
</evidence>
<reference evidence="2" key="1">
    <citation type="submission" date="2023-05" db="EMBL/GenBank/DDBJ databases">
        <title>Nepenthes gracilis genome sequencing.</title>
        <authorList>
            <person name="Fukushima K."/>
        </authorList>
    </citation>
    <scope>NUCLEOTIDE SEQUENCE</scope>
    <source>
        <strain evidence="2">SING2019-196</strain>
    </source>
</reference>
<evidence type="ECO:0000313" key="2">
    <source>
        <dbReference type="EMBL" id="GMH23586.1"/>
    </source>
</evidence>
<sequence length="81" mass="8749">MSDSHLRKPQFSILPTDPNAASASRGRVRRRRSRGWAAGVNSAANDSDILDHSLGTSLLHSWQFESGGGDGAERVTTRLDS</sequence>